<evidence type="ECO:0000256" key="4">
    <source>
        <dbReference type="SAM" id="Coils"/>
    </source>
</evidence>
<dbReference type="EMBL" id="QUMS01000001">
    <property type="protein sequence ID" value="REG10517.1"/>
    <property type="molecule type" value="Genomic_DNA"/>
</dbReference>
<feature type="transmembrane region" description="Helical" evidence="5">
    <location>
        <begin position="40"/>
        <end position="58"/>
    </location>
</feature>
<dbReference type="InterPro" id="IPR050482">
    <property type="entry name" value="Sensor_HK_TwoCompSys"/>
</dbReference>
<feature type="coiled-coil region" evidence="4">
    <location>
        <begin position="252"/>
        <end position="279"/>
    </location>
</feature>
<accession>A0A347ZUB7</accession>
<dbReference type="GO" id="GO:0046983">
    <property type="term" value="F:protein dimerization activity"/>
    <property type="evidence" value="ECO:0007669"/>
    <property type="project" value="InterPro"/>
</dbReference>
<organism evidence="7 8">
    <name type="scientific">Pelolinea submarina</name>
    <dbReference type="NCBI Taxonomy" id="913107"/>
    <lineage>
        <taxon>Bacteria</taxon>
        <taxon>Bacillati</taxon>
        <taxon>Chloroflexota</taxon>
        <taxon>Anaerolineae</taxon>
        <taxon>Anaerolineales</taxon>
        <taxon>Anaerolineaceae</taxon>
        <taxon>Pelolinea</taxon>
    </lineage>
</organism>
<dbReference type="InterPro" id="IPR011712">
    <property type="entry name" value="Sig_transdc_His_kin_sub3_dim/P"/>
</dbReference>
<dbReference type="Gene3D" id="3.30.450.40">
    <property type="match status" value="1"/>
</dbReference>
<evidence type="ECO:0000256" key="1">
    <source>
        <dbReference type="ARBA" id="ARBA00022679"/>
    </source>
</evidence>
<comment type="caution">
    <text evidence="7">The sequence shown here is derived from an EMBL/GenBank/DDBJ whole genome shotgun (WGS) entry which is preliminary data.</text>
</comment>
<evidence type="ECO:0000313" key="8">
    <source>
        <dbReference type="Proteomes" id="UP000256388"/>
    </source>
</evidence>
<keyword evidence="8" id="KW-1185">Reference proteome</keyword>
<dbReference type="Pfam" id="PF16927">
    <property type="entry name" value="HisKA_7TM"/>
    <property type="match status" value="1"/>
</dbReference>
<keyword evidence="1" id="KW-0808">Transferase</keyword>
<sequence length="644" mass="73305">MNLAAVLNITPYALMYLMAAIISLTAALLIWFYKNKELGIYKLAKILFFISLYMFFSALELSAKQDDFRMRMLEFGDVFNGLTDLSLFLFVMDYYKPWPWFNRKWRYALLGLMTVNFAFTLTNRFHNLIWIGIIPYGSQGDNLSRYTTGPLFHFSNFLYVGLCIVSFILLLIEVFKRKGTERRYVILLTAALALPFIAYLLFSLNVLPLPGVSALPFGYILSAVFITWIVFNRMQSHIAYQAEGLKDHIVTLQREIEHRKELEGKLRKIQAEQAAKLARQTNEIAGIYDLILLSAEGLSQKDLLEQAIQKIKKVLSCSAICYCTMNEGQLVLESQIGLRHPVIENIIGNGRLDKLDMSKIGPIVYPNSDDRMPGGLTDLGYLSVMYKYISTENYVGGFLFTLWEQKSSFSAEETNFFNGICESFALILENAHLNQAIMNKAKLEERRRIARDLHDSVTQSLHSLAFSAETASEQARTGSNELGEVLDLIKTSAWQALKEMRLLLYEMRLMDLENVNLEEAIRVRLDAVEKRAGIQYEIRVSDDFRIPQICSTELYPIVIEALNNSLKHARAEKIDVHFQEEDGKAMIVIRDNGVGFDPTAATNGMGLRNMYERCRKINADLEIESKSGQGTVIRIILSNIDADG</sequence>
<keyword evidence="2 7" id="KW-0418">Kinase</keyword>
<dbReference type="Gene3D" id="3.30.565.10">
    <property type="entry name" value="Histidine kinase-like ATPase, C-terminal domain"/>
    <property type="match status" value="1"/>
</dbReference>
<dbReference type="InterPro" id="IPR036890">
    <property type="entry name" value="HATPase_C_sf"/>
</dbReference>
<dbReference type="Gene3D" id="1.20.5.1930">
    <property type="match status" value="1"/>
</dbReference>
<dbReference type="SUPFAM" id="SSF55874">
    <property type="entry name" value="ATPase domain of HSP90 chaperone/DNA topoisomerase II/histidine kinase"/>
    <property type="match status" value="1"/>
</dbReference>
<evidence type="ECO:0000313" key="7">
    <source>
        <dbReference type="EMBL" id="REG10517.1"/>
    </source>
</evidence>
<reference evidence="7 8" key="1">
    <citation type="submission" date="2018-08" db="EMBL/GenBank/DDBJ databases">
        <title>Genomic Encyclopedia of Type Strains, Phase IV (KMG-IV): sequencing the most valuable type-strain genomes for metagenomic binning, comparative biology and taxonomic classification.</title>
        <authorList>
            <person name="Goeker M."/>
        </authorList>
    </citation>
    <scope>NUCLEOTIDE SEQUENCE [LARGE SCALE GENOMIC DNA]</scope>
    <source>
        <strain evidence="7 8">DSM 23923</strain>
    </source>
</reference>
<dbReference type="Pfam" id="PF07730">
    <property type="entry name" value="HisKA_3"/>
    <property type="match status" value="1"/>
</dbReference>
<dbReference type="OrthoDB" id="9811717at2"/>
<feature type="transmembrane region" description="Helical" evidence="5">
    <location>
        <begin position="107"/>
        <end position="131"/>
    </location>
</feature>
<dbReference type="InterPro" id="IPR031621">
    <property type="entry name" value="HisKA_7TM"/>
</dbReference>
<dbReference type="GO" id="GO:0016020">
    <property type="term" value="C:membrane"/>
    <property type="evidence" value="ECO:0007669"/>
    <property type="project" value="InterPro"/>
</dbReference>
<evidence type="ECO:0000256" key="5">
    <source>
        <dbReference type="SAM" id="Phobius"/>
    </source>
</evidence>
<keyword evidence="3" id="KW-0902">Two-component regulatory system</keyword>
<dbReference type="InterPro" id="IPR003594">
    <property type="entry name" value="HATPase_dom"/>
</dbReference>
<name>A0A347ZUB7_9CHLR</name>
<dbReference type="RefSeq" id="WP_116223693.1">
    <property type="nucleotide sequence ID" value="NZ_AP018437.1"/>
</dbReference>
<dbReference type="InterPro" id="IPR005467">
    <property type="entry name" value="His_kinase_dom"/>
</dbReference>
<dbReference type="PANTHER" id="PTHR24421">
    <property type="entry name" value="NITRATE/NITRITE SENSOR PROTEIN NARX-RELATED"/>
    <property type="match status" value="1"/>
</dbReference>
<keyword evidence="5" id="KW-0812">Transmembrane</keyword>
<feature type="transmembrane region" description="Helical" evidence="5">
    <location>
        <begin position="184"/>
        <end position="202"/>
    </location>
</feature>
<feature type="transmembrane region" description="Helical" evidence="5">
    <location>
        <begin position="214"/>
        <end position="231"/>
    </location>
</feature>
<dbReference type="GO" id="GO:0000155">
    <property type="term" value="F:phosphorelay sensor kinase activity"/>
    <property type="evidence" value="ECO:0007669"/>
    <property type="project" value="InterPro"/>
</dbReference>
<dbReference type="Proteomes" id="UP000256388">
    <property type="component" value="Unassembled WGS sequence"/>
</dbReference>
<dbReference type="SUPFAM" id="SSF55781">
    <property type="entry name" value="GAF domain-like"/>
    <property type="match status" value="1"/>
</dbReference>
<evidence type="ECO:0000256" key="3">
    <source>
        <dbReference type="ARBA" id="ARBA00023012"/>
    </source>
</evidence>
<feature type="transmembrane region" description="Helical" evidence="5">
    <location>
        <begin position="12"/>
        <end position="33"/>
    </location>
</feature>
<dbReference type="SMART" id="SM00387">
    <property type="entry name" value="HATPase_c"/>
    <property type="match status" value="1"/>
</dbReference>
<gene>
    <name evidence="7" type="ORF">DFR64_0376</name>
</gene>
<feature type="domain" description="Histidine kinase" evidence="6">
    <location>
        <begin position="452"/>
        <end position="641"/>
    </location>
</feature>
<dbReference type="AlphaFoldDB" id="A0A347ZUB7"/>
<evidence type="ECO:0000256" key="2">
    <source>
        <dbReference type="ARBA" id="ARBA00022777"/>
    </source>
</evidence>
<keyword evidence="4" id="KW-0175">Coiled coil</keyword>
<keyword evidence="5" id="KW-1133">Transmembrane helix</keyword>
<protein>
    <submittedName>
        <fullName evidence="7">Histidine kinase/DNA gyrase B/HSP90-like ATPase</fullName>
    </submittedName>
</protein>
<feature type="transmembrane region" description="Helical" evidence="5">
    <location>
        <begin position="151"/>
        <end position="172"/>
    </location>
</feature>
<evidence type="ECO:0000259" key="6">
    <source>
        <dbReference type="PROSITE" id="PS50109"/>
    </source>
</evidence>
<proteinExistence type="predicted"/>
<dbReference type="InterPro" id="IPR029016">
    <property type="entry name" value="GAF-like_dom_sf"/>
</dbReference>
<dbReference type="PROSITE" id="PS50109">
    <property type="entry name" value="HIS_KIN"/>
    <property type="match status" value="1"/>
</dbReference>
<dbReference type="CDD" id="cd16917">
    <property type="entry name" value="HATPase_UhpB-NarQ-NarX-like"/>
    <property type="match status" value="1"/>
</dbReference>
<dbReference type="Pfam" id="PF02518">
    <property type="entry name" value="HATPase_c"/>
    <property type="match status" value="1"/>
</dbReference>
<keyword evidence="5" id="KW-0472">Membrane</keyword>